<gene>
    <name evidence="3" type="ordered locus">Marpi_1805</name>
</gene>
<dbReference type="SUPFAM" id="SSF53474">
    <property type="entry name" value="alpha/beta-Hydrolases"/>
    <property type="match status" value="1"/>
</dbReference>
<evidence type="ECO:0000259" key="2">
    <source>
        <dbReference type="Pfam" id="PF12146"/>
    </source>
</evidence>
<dbReference type="AlphaFoldDB" id="H2J5W7"/>
<dbReference type="EMBL" id="CP003257">
    <property type="protein sequence ID" value="AEX86186.1"/>
    <property type="molecule type" value="Genomic_DNA"/>
</dbReference>
<dbReference type="Proteomes" id="UP000007161">
    <property type="component" value="Chromosome"/>
</dbReference>
<feature type="domain" description="Serine aminopeptidase S33" evidence="2">
    <location>
        <begin position="26"/>
        <end position="242"/>
    </location>
</feature>
<reference evidence="3 4" key="1">
    <citation type="journal article" date="2012" name="J. Bacteriol.">
        <title>Complete Genome Sequence of the Thermophilic, Piezophilic, Heterotrophic Bacterium Marinitoga piezophila KA3.</title>
        <authorList>
            <person name="Lucas S."/>
            <person name="Han J."/>
            <person name="Lapidus A."/>
            <person name="Cheng J.F."/>
            <person name="Goodwin L.A."/>
            <person name="Pitluck S."/>
            <person name="Peters L."/>
            <person name="Mikhailova N."/>
            <person name="Teshima H."/>
            <person name="Detter J.C."/>
            <person name="Han C."/>
            <person name="Tapia R."/>
            <person name="Land M."/>
            <person name="Hauser L."/>
            <person name="Kyrpides N.C."/>
            <person name="Ivanova N."/>
            <person name="Pagani I."/>
            <person name="Vannier P."/>
            <person name="Oger P."/>
            <person name="Bartlett D.H."/>
            <person name="Noll K.M."/>
            <person name="Woyke T."/>
            <person name="Jebbar M."/>
        </authorList>
    </citation>
    <scope>NUCLEOTIDE SEQUENCE [LARGE SCALE GENOMIC DNA]</scope>
    <source>
        <strain evidence="4">DSM 14283 / JCM 11233 / KA3</strain>
    </source>
</reference>
<dbReference type="KEGG" id="mpz:Marpi_1805"/>
<dbReference type="InterPro" id="IPR022742">
    <property type="entry name" value="Hydrolase_4"/>
</dbReference>
<dbReference type="PANTHER" id="PTHR11614">
    <property type="entry name" value="PHOSPHOLIPASE-RELATED"/>
    <property type="match status" value="1"/>
</dbReference>
<dbReference type="RefSeq" id="WP_014297257.1">
    <property type="nucleotide sequence ID" value="NC_016751.1"/>
</dbReference>
<dbReference type="ESTHER" id="marpk-h2j5w7">
    <property type="family name" value="CarbLipBact_2"/>
</dbReference>
<dbReference type="InterPro" id="IPR051044">
    <property type="entry name" value="MAG_DAG_Lipase"/>
</dbReference>
<dbReference type="eggNOG" id="COG1647">
    <property type="taxonomic scope" value="Bacteria"/>
</dbReference>
<feature type="active site" description="Charge relay system" evidence="1">
    <location>
        <position position="236"/>
    </location>
</feature>
<evidence type="ECO:0000313" key="3">
    <source>
        <dbReference type="EMBL" id="AEX86186.1"/>
    </source>
</evidence>
<dbReference type="InterPro" id="IPR012354">
    <property type="entry name" value="Esterase_lipase"/>
</dbReference>
<dbReference type="Pfam" id="PF12146">
    <property type="entry name" value="Hydrolase_4"/>
    <property type="match status" value="1"/>
</dbReference>
<dbReference type="InterPro" id="IPR029058">
    <property type="entry name" value="AB_hydrolase_fold"/>
</dbReference>
<dbReference type="Gene3D" id="3.40.50.1820">
    <property type="entry name" value="alpha/beta hydrolase"/>
    <property type="match status" value="1"/>
</dbReference>
<dbReference type="STRING" id="443254.Marpi_1805"/>
<dbReference type="PIRSF" id="PIRSF017388">
    <property type="entry name" value="Esterase_lipase"/>
    <property type="match status" value="1"/>
</dbReference>
<protein>
    <submittedName>
        <fullName evidence="3">Esterase/lipase</fullName>
    </submittedName>
</protein>
<evidence type="ECO:0000313" key="4">
    <source>
        <dbReference type="Proteomes" id="UP000007161"/>
    </source>
</evidence>
<feature type="active site" description="Nucleophile" evidence="1">
    <location>
        <position position="103"/>
    </location>
</feature>
<reference evidence="4" key="2">
    <citation type="submission" date="2012-01" db="EMBL/GenBank/DDBJ databases">
        <title>Complete sequence of chromosome of Marinitoga piezophila KA3.</title>
        <authorList>
            <person name="Lucas S."/>
            <person name="Han J."/>
            <person name="Lapidus A."/>
            <person name="Cheng J.-F."/>
            <person name="Goodwin L."/>
            <person name="Pitluck S."/>
            <person name="Peters L."/>
            <person name="Mikhailova N."/>
            <person name="Teshima H."/>
            <person name="Detter J.C."/>
            <person name="Han C."/>
            <person name="Tapia R."/>
            <person name="Land M."/>
            <person name="Hauser L."/>
            <person name="Kyrpides N."/>
            <person name="Ivanova N."/>
            <person name="Pagani I."/>
            <person name="Jebbar M."/>
            <person name="Vannier P."/>
            <person name="Oger P."/>
            <person name="Cario A."/>
            <person name="Bartlett D."/>
            <person name="Noll K.M."/>
            <person name="Woyke T."/>
        </authorList>
    </citation>
    <scope>NUCLEOTIDE SEQUENCE [LARGE SCALE GENOMIC DNA]</scope>
    <source>
        <strain evidence="4">DSM 14283 / JCM 11233 / KA3</strain>
    </source>
</reference>
<name>H2J5W7_MARPK</name>
<sequence length="257" mass="29531">MFFDNIPENSHILYENSQPLFLEGGKTAVLIIHGYTGTPHEMYYLAHRLNEEGFTVYVPRLPGHGTNFEDFLSTSWKDWLRRVTDAYIELNSKYEKVYITGLSMGGVLTLILASKFNPEKIALAAPAIEASDWRLKFTPVLKFFTKKIKRKKVEHFEEEGLNKIAKEYWSYDCPPKAADLYFLQKMAKRRLMSVKSDTLIIVSKKDKAVPMSVASTIKNKISSKVIETVVLEESPHVVTNDIEKEKVADEIIKFFKK</sequence>
<accession>H2J5W7</accession>
<proteinExistence type="predicted"/>
<organism evidence="3 4">
    <name type="scientific">Marinitoga piezophila (strain DSM 14283 / JCM 11233 / KA3)</name>
    <dbReference type="NCBI Taxonomy" id="443254"/>
    <lineage>
        <taxon>Bacteria</taxon>
        <taxon>Thermotogati</taxon>
        <taxon>Thermotogota</taxon>
        <taxon>Thermotogae</taxon>
        <taxon>Petrotogales</taxon>
        <taxon>Petrotogaceae</taxon>
        <taxon>Marinitoga</taxon>
    </lineage>
</organism>
<dbReference type="OrthoDB" id="9786110at2"/>
<feature type="active site" description="Charge relay system" evidence="1">
    <location>
        <position position="206"/>
    </location>
</feature>
<dbReference type="GO" id="GO:0052689">
    <property type="term" value="F:carboxylic ester hydrolase activity"/>
    <property type="evidence" value="ECO:0007669"/>
    <property type="project" value="InterPro"/>
</dbReference>
<evidence type="ECO:0000256" key="1">
    <source>
        <dbReference type="PIRSR" id="PIRSR017388-1"/>
    </source>
</evidence>
<keyword evidence="4" id="KW-1185">Reference proteome</keyword>
<dbReference type="HOGENOM" id="CLU_076594_0_0_0"/>